<keyword evidence="2" id="KW-1185">Reference proteome</keyword>
<sequence>MVFIVIYAAASASTLQFKYGDGRNKIKLVYAALKEKCTSDVVYVARRKIDSTREIDISSPTSLKNNSDVVVRNIASSLGSLRLQSSSLPDYEEASLNSELTNKNARPFCVHVIDVF</sequence>
<evidence type="ECO:0000313" key="2">
    <source>
        <dbReference type="Proteomes" id="UP001218188"/>
    </source>
</evidence>
<accession>A0AAD6S7M7</accession>
<dbReference type="AlphaFoldDB" id="A0AAD6S7M7"/>
<comment type="caution">
    <text evidence="1">The sequence shown here is derived from an EMBL/GenBank/DDBJ whole genome shotgun (WGS) entry which is preliminary data.</text>
</comment>
<gene>
    <name evidence="1" type="ORF">C8F04DRAFT_1194578</name>
</gene>
<protein>
    <submittedName>
        <fullName evidence="1">Uncharacterized protein</fullName>
    </submittedName>
</protein>
<dbReference type="Proteomes" id="UP001218188">
    <property type="component" value="Unassembled WGS sequence"/>
</dbReference>
<name>A0AAD6S7M7_9AGAR</name>
<dbReference type="EMBL" id="JARJCM010000211">
    <property type="protein sequence ID" value="KAJ7022365.1"/>
    <property type="molecule type" value="Genomic_DNA"/>
</dbReference>
<reference evidence="1" key="1">
    <citation type="submission" date="2023-03" db="EMBL/GenBank/DDBJ databases">
        <title>Massive genome expansion in bonnet fungi (Mycena s.s.) driven by repeated elements and novel gene families across ecological guilds.</title>
        <authorList>
            <consortium name="Lawrence Berkeley National Laboratory"/>
            <person name="Harder C.B."/>
            <person name="Miyauchi S."/>
            <person name="Viragh M."/>
            <person name="Kuo A."/>
            <person name="Thoen E."/>
            <person name="Andreopoulos B."/>
            <person name="Lu D."/>
            <person name="Skrede I."/>
            <person name="Drula E."/>
            <person name="Henrissat B."/>
            <person name="Morin E."/>
            <person name="Kohler A."/>
            <person name="Barry K."/>
            <person name="LaButti K."/>
            <person name="Morin E."/>
            <person name="Salamov A."/>
            <person name="Lipzen A."/>
            <person name="Mereny Z."/>
            <person name="Hegedus B."/>
            <person name="Baldrian P."/>
            <person name="Stursova M."/>
            <person name="Weitz H."/>
            <person name="Taylor A."/>
            <person name="Grigoriev I.V."/>
            <person name="Nagy L.G."/>
            <person name="Martin F."/>
            <person name="Kauserud H."/>
        </authorList>
    </citation>
    <scope>NUCLEOTIDE SEQUENCE</scope>
    <source>
        <strain evidence="1">CBHHK200</strain>
    </source>
</reference>
<organism evidence="1 2">
    <name type="scientific">Mycena alexandri</name>
    <dbReference type="NCBI Taxonomy" id="1745969"/>
    <lineage>
        <taxon>Eukaryota</taxon>
        <taxon>Fungi</taxon>
        <taxon>Dikarya</taxon>
        <taxon>Basidiomycota</taxon>
        <taxon>Agaricomycotina</taxon>
        <taxon>Agaricomycetes</taxon>
        <taxon>Agaricomycetidae</taxon>
        <taxon>Agaricales</taxon>
        <taxon>Marasmiineae</taxon>
        <taxon>Mycenaceae</taxon>
        <taxon>Mycena</taxon>
    </lineage>
</organism>
<proteinExistence type="predicted"/>
<evidence type="ECO:0000313" key="1">
    <source>
        <dbReference type="EMBL" id="KAJ7022365.1"/>
    </source>
</evidence>